<feature type="region of interest" description="Disordered" evidence="1">
    <location>
        <begin position="4878"/>
        <end position="4931"/>
    </location>
</feature>
<keyword evidence="3" id="KW-1185">Reference proteome</keyword>
<feature type="region of interest" description="Disordered" evidence="1">
    <location>
        <begin position="2646"/>
        <end position="2665"/>
    </location>
</feature>
<feature type="compositionally biased region" description="Polar residues" evidence="1">
    <location>
        <begin position="3105"/>
        <end position="3114"/>
    </location>
</feature>
<feature type="region of interest" description="Disordered" evidence="1">
    <location>
        <begin position="1391"/>
        <end position="1436"/>
    </location>
</feature>
<feature type="region of interest" description="Disordered" evidence="1">
    <location>
        <begin position="2583"/>
        <end position="2608"/>
    </location>
</feature>
<feature type="region of interest" description="Disordered" evidence="1">
    <location>
        <begin position="1569"/>
        <end position="1618"/>
    </location>
</feature>
<feature type="region of interest" description="Disordered" evidence="1">
    <location>
        <begin position="2426"/>
        <end position="2458"/>
    </location>
</feature>
<dbReference type="Proteomes" id="UP000221165">
    <property type="component" value="Unassembled WGS sequence"/>
</dbReference>
<accession>A0A2C6LE31</accession>
<dbReference type="SUPFAM" id="SSF54791">
    <property type="entry name" value="Eukaryotic type KH-domain (KH-domain type I)"/>
    <property type="match status" value="1"/>
</dbReference>
<feature type="compositionally biased region" description="Basic and acidic residues" evidence="1">
    <location>
        <begin position="1897"/>
        <end position="1931"/>
    </location>
</feature>
<feature type="region of interest" description="Disordered" evidence="1">
    <location>
        <begin position="3396"/>
        <end position="3417"/>
    </location>
</feature>
<feature type="region of interest" description="Disordered" evidence="1">
    <location>
        <begin position="4776"/>
        <end position="4803"/>
    </location>
</feature>
<feature type="compositionally biased region" description="Basic and acidic residues" evidence="1">
    <location>
        <begin position="3143"/>
        <end position="3155"/>
    </location>
</feature>
<feature type="region of interest" description="Disordered" evidence="1">
    <location>
        <begin position="1452"/>
        <end position="1472"/>
    </location>
</feature>
<comment type="caution">
    <text evidence="2">The sequence shown here is derived from an EMBL/GenBank/DDBJ whole genome shotgun (WGS) entry which is preliminary data.</text>
</comment>
<gene>
    <name evidence="2" type="ORF">CSUI_000814</name>
</gene>
<feature type="compositionally biased region" description="Basic and acidic residues" evidence="1">
    <location>
        <begin position="4736"/>
        <end position="4749"/>
    </location>
</feature>
<dbReference type="InterPro" id="IPR036612">
    <property type="entry name" value="KH_dom_type_1_sf"/>
</dbReference>
<feature type="compositionally biased region" description="Polar residues" evidence="1">
    <location>
        <begin position="4535"/>
        <end position="4544"/>
    </location>
</feature>
<feature type="region of interest" description="Disordered" evidence="1">
    <location>
        <begin position="1010"/>
        <end position="1075"/>
    </location>
</feature>
<feature type="compositionally biased region" description="Polar residues" evidence="1">
    <location>
        <begin position="2365"/>
        <end position="2383"/>
    </location>
</feature>
<dbReference type="GeneID" id="94424232"/>
<feature type="compositionally biased region" description="Polar residues" evidence="1">
    <location>
        <begin position="1503"/>
        <end position="1515"/>
    </location>
</feature>
<protein>
    <submittedName>
        <fullName evidence="2">Uncharacterized protein</fullName>
    </submittedName>
</protein>
<feature type="compositionally biased region" description="Basic and acidic residues" evidence="1">
    <location>
        <begin position="1051"/>
        <end position="1071"/>
    </location>
</feature>
<feature type="region of interest" description="Disordered" evidence="1">
    <location>
        <begin position="2032"/>
        <end position="2123"/>
    </location>
</feature>
<feature type="compositionally biased region" description="Basic and acidic residues" evidence="1">
    <location>
        <begin position="2090"/>
        <end position="2105"/>
    </location>
</feature>
<feature type="compositionally biased region" description="Polar residues" evidence="1">
    <location>
        <begin position="1235"/>
        <end position="1251"/>
    </location>
</feature>
<dbReference type="VEuPathDB" id="ToxoDB:CSUI_000814"/>
<feature type="region of interest" description="Disordered" evidence="1">
    <location>
        <begin position="2893"/>
        <end position="2955"/>
    </location>
</feature>
<feature type="region of interest" description="Disordered" evidence="1">
    <location>
        <begin position="233"/>
        <end position="278"/>
    </location>
</feature>
<feature type="region of interest" description="Disordered" evidence="1">
    <location>
        <begin position="3939"/>
        <end position="3985"/>
    </location>
</feature>
<feature type="compositionally biased region" description="Basic and acidic residues" evidence="1">
    <location>
        <begin position="2050"/>
        <end position="2059"/>
    </location>
</feature>
<feature type="compositionally biased region" description="Polar residues" evidence="1">
    <location>
        <begin position="4719"/>
        <end position="4732"/>
    </location>
</feature>
<proteinExistence type="predicted"/>
<feature type="region of interest" description="Disordered" evidence="1">
    <location>
        <begin position="1639"/>
        <end position="1675"/>
    </location>
</feature>
<sequence>MARKKRNTKDGESASPADPCVDTTSCVKPSKSATTSCSFGNVATALQLARRGETESHDGGHRRVSAGPSDLDRWESPAGAAACIATQRVESECGPGLHACALATMEQDGETTDRRGSQAIVSPRVQRGPGTSPAEPSAYVPRRHASTVARHWDYLPVQLSPTRSVIPPSASPCDAVDASFNSAVGVTTGCETDHDNDAAFLQQFASSRAWAPDDDQVTSLCFSMRERAAMYHGPSGQELSSAGVRQPPAAFGREPVSGVRTPPAHHLREQSPAPCARPDRMVAGSAGRACVGRLVVRRESAGMVEDHPGGLVAGSTALSDVVLGHEGTEDAFLEGTSGPDAVLGGASQQHIVVNAAGNLAQSGLSLLPPYVCTIREYPGEAEQPRPASFFQAFSPVKYLFWDLSSCPLLLRYTSPSSSSSDPDSGVDAAGPAGLVSLVSKSLSPIDVVFMVARFFQASISSVKLFYEEDPHAPFWSTHVHSGAALDAGGPVGAPVRALSTAMPSAASVSSFGKEQGAVSERDVEWRSDPGEVSSGRHSLPAQEGSHLCGRLGRSVRTLLSEMGCFVHECQTGRVMDCVVSELQRALVAASRPSNDESPSRSPTSSGDSGGQVGTQPVVTSPESPPTLSAAPAIVIISSIHFDFTEALRTEIERSRLGEPPRVRLLVCHNYDWPFRPSGVLSQFIQKMDVPPQIQSAVFTATYRQLVAAIYGVDAKLLQPFSPSETRVLASEGSGWGLYGASDGTGPHGFNIRSNTMPATTLAALHQQQCLRQGGTASFFLSTIGCRPVTSPLSTILPTPEDVSSLGLTRDLSSLTRDLSSDVTPSRYLKRLAEGGSGSRGAAGSASGREGGVSLTNHSVLSLSPTVESSSSASGACSARESRRERSAPQLEGGERVSGGNSGSPVNSLSCSPELLRVSNSADDVSETEGHVAEGPRLVRPRCPIFPESPRPGGRLSRPAAAQPASSNQEASPALSSRIPCLPEQGVTESGETSTAGCRVFPSREGGVLSFATDRTDQPHGVFGRDVAGKEPETLSDSPRQRLSGTTTCSRKQKEESVNDSGQDARRRDSSPKKCCSSAAHVEGSVEAGHSPSRVVPMIGSGERGVSVDGVTVLGALNSRASDSSRERCKERLEGASVLLGCPADGKSQAVAPFSASEGLPCAGEDEPPQRVGDNTEVAVLNVSEVSVRQETQYFQLECSGEETGSNRSSVDFGLADSQLLHAELRRQVSREDTDSSTNPVQSGHDSFNVSHSSDEGAIAAGSVGASGDLTAQPDFARRVHSAATQGAHTACPVLPPIPGDREADSGVRDGQGTDSDARGSLGVPGSHQRTQEEKISLDSRRPGFPLGSERSGFSREAVASRAVTKANGPDFCGEEVASFYRLPPVPGVSKLPRAHVGRQGAPVDSQNVSEGELHGSPNPSSADSDPRYDDSQYGGGWHSFFSSPRRPVCPVPAHRSTVSGAPCHTSSSASFSNSRFRLTGGGGEAGVAHTLGNTARRTDSYGVRSNVTPGSQAATRSGFPSARRAVRTLRPVLASSERIARGFSEPVSPSCQRAPTSRDSLVNVGFSVSRAERSDPSPTAAAVIPENSLRVASQEDDPSTDSPSLERGLSSSGVGGARTPVRSVLSDFWTAITGRQGEPRLGVSTAEGSKVSRSRQDSGGAASKADSASHLQSKKESISYSVLGQVCSCDRGRKEIATLQPTAAICRSADEPSRTSGGKAGRMGIGPVEVAVDAPGVLRGTRVGNNLITPRDGRDAVAEEDLVAPCDAPGDPNSTTKELSSSAALPRAVNTTAASVRDSKGQGGSSPVCSSELASNRDVQSELSRTSKGGTVSASTPRHSLCSPASGEQLPGRSSSGAQRPTEVVSPRTPASSRRLRLFVRGRARGRSGSSGLGDCEASRGRAYHTESVSEAKQARPEGDKKIADPQHGVKDVGGMSKAADGQALSKRESFGGRGNSGETPTREDFAGAQTPSVIRSASRGGDAASTVPFQRRRMMPAQRERLGNEQDLADTFRRNAVETTGVSVTKVPGLALTVPSPSSHSIVYSSVKGHRDQEETTKEGNSVSGVKPGDRRREANSMNLGGQVNGEQARTEGKSRSERRRNESGGDGDDPSDAFPVGGGLRPTRQQERLAGFFGRAKGVTRPGCYIVSTNINITLELTRAFVSRFPEHVSTETWGKGHVFRATFRTQAAVDELFRHSPSGCFLEEMPLELGGVRLIFTRSLPPPIAFVVSDAPLVPRTREPGQSATVETDSFTPSSSSAAPCTGVGAGDARDCHTVQPPPPADCSAAVTASPTGDIRPDPAGVPPSSLTIEFDLEGPTGGSGVAVPASPVSSFHTEGHPWLPSTGKGSRQTDAELLLTEQTDDSTLSTSACPDDTQPSRTEVFQAEGGAEASRKTEGRVQSPGWTTKKASYLREEEDVRVISHAETHPGPGAGVGSTPQSCAATRSRRQSEVDAAAHEGVEIKNQEMEETLREESPCDNSPGGRQWLLDDTQNTRAGEHSSAQVGESKRLMGLKGRHLEGLKEAMAATPERVEDMKKKLAAFQRKEDKGNSPTAASDLPPLDTITSLTSLAAPPVAVRPSAFPSKEAGPAVPPAFSPTAPKQGSTASSSAASVSYFASPSSRPAKQPQTVAISSVPLSAPCAGPRLSGTSSVEHPGFPRERSGSVFAFRNRPVASRVLQRMKSIQRRLEISGNLELVRHPLFSPTTQSKANPGTAERERMQVALDSERPTCAGGVSATTSEGASPTALPGHSPEQCEAIRGGTKEPAISSLQHSDLTEDVAVRWKDESTGVTVETQVRLYALGVESFPWTCFLLRRRLRKFVAAVNRSGLLWLALAPVCLPAGAAQLGVPVARFDLRVNSHLADQVKRPWDVYFCGKLLSKKGSAAEYVEGKQSEIDSSEQPVGAQSGKDRPVADGTTVTAGDAGEEPSRNVESDRGSSVTRKIETGHTGDAHQDEALISEALRELRASVWGEHGLLTTDIVFVDLSADVRELLKPLFDHRPYAGIDTAGEFKTAARVTDDHDLRAQLRPSRDPATIESVLAAGLSEARTRQGESFSGVDGSISGARTDLKERSSGFLSTAEGVGEAVPLSESADASLLHRTQGGSSASEPVTPTEDEGRLCPVGAENAAEALPQRSERRRRAEDKEKGKGDVTRTFPSKQAAASGLKEEGGVSDTSGTAKMSVWRHAMLELLERLIQRRFGPISGKHDSIILTLFFGEPHCATGTSFSVPRLFVAGCIAGTVENNATDLIFGIKDFLLAERGGLRVVREIRPLTACGASSTLLRDRLSSESSLSSVTRLELLSLLSLTESTCDVLIAPVAAPLSSRPLPSSERIGLQSVDLAGPGSTQKAKMLVCVCGWSEEDVKKAFEFLSKIASQFVQHSDRGLLRSIPGPASSFPTSSNKQENDPGSSAAETGDRLIGFEEEFKVAQVPRSLLPAILRSSTVALRRFYEDGRFDIKRTCDAILGHFGGELLSLDLSYSAHPLLSPIGFRCPSSRLTQVFESLFVFFQLVESQLDFCTLPITQDLGYVLKAEEQKDLRQFVSEAQRKAEHKPAFHHSPKVLPSGRGCTAVNDARSNLDADAKSEMSSDFEKSGARSTLKGLFSSALSSARALSEKTGGGKAESASEVLGSGNMAHVSDASVAGSEKSTGSSERHLQPLSSAGALCASRSPDCWNVTSDLPSYFFQTLRLVFDTEPLVSPCQLSALEGSLCLLDTPYQAVIGATEVLPVSTLFPLPGDSGLVWSEQNEEELVSQETEDLVAVPHSGLSDGGPIPANSVVDEAGDCDPPGDDASLRESLAASRAGHRQNLDCRRLPKKKGRVHPRTEVSLAMYNPHDAPKDILLLISSTNFSLEESSRDRLMAAACDLAHTEQDVFLVSGMAFGFGMVPRYSAATLCFDERSLGFTTDVPGNMQSFVPSRDGAHAERVDRCSADSAVSGVAKRNGEEQVRSASRAENGDPLSRLIAGGMHDGEDTDGDQTPLQEGEISATSLKPPGMADMESFLSSSFSQLRPKSDSHGSVSGPANDVARTNSNLSGTYTSPGSSGTIASLSAVGGVGTSANVRGFVLRLGAGCGGGGRGKCPWHDCPHEQRVTKRFEKLLRIIFPEGADKKDVQRNEFVVPFELGGRFIGPNGKNRRYLTARTQAFLTVANERYRGPDGRYWRRLIVGGDFDARVRAVAEIFRILQWPSSEAHEPKTLRRGSQKIRDHAKDPTKVLLDLLSLQPVPRAKMLGRDETPGIECRGKGSPVLTYSSSPPLEVIPFELAAHRVLREVSSRLIDVTFRISFSAKSGESVSTLLDDLALLRMHLHRHHLALARRAALPAEVATKREKRGTAADDFTLEQHPEVRERGDPEARGAGVVQESSLLMLSAPRSRLGEGQTCVQEKEKCKSLVRPADSDAAGGYVLTIRGTAEALNRRTGPAFRFLVEDKNLQDICFSDTVQWFFFLPDVDRDHDTKSGKDGDVREDPAGALSMTPATASINSTVNNCDRCRGSRTSRIRGATPRVSQSRRRRDAKGSRGGAKSEHEQESSHCPCQPNQGTAAAEAALHNAVPPVFLGEPQVTEGKIVCPSCTRLAWKRIDSVTEEAIENCWQAFAQGIDWSGKGTVKFGFNGGEYVFQVSTCTARRLVDRTSQAQQGNAAVAVGTPQSRSASPTTSEGGPTAEGAGSLGNGRDVTEAESAGEKKVDQETVNVVQEGKGEKAEQTEVAGRDTTGDETVSSSPQQTEGEQLSEGERGQQERKEKVVPHLKAKLLLDSRNEEEDARAQADLCKRNESDTHHSASASRQLHSGVEGPRMVGAGDLSRLSSVRRLGAVLSAHRRRTSTGLSDAESKSAFLQPEGQPRRDRLIFVPEVPPLRFVRIEVAAGIGKISGGAGRPVSVTVNTDHGEAPKSGGGGKGKESKSESSVSPGRHTVSGKSETSEASGSPCAVYEAAPVTGPQEILRARQYKLLRGFL</sequence>
<feature type="compositionally biased region" description="Basic and acidic residues" evidence="1">
    <location>
        <begin position="50"/>
        <end position="61"/>
    </location>
</feature>
<feature type="region of interest" description="Disordered" evidence="1">
    <location>
        <begin position="509"/>
        <end position="545"/>
    </location>
</feature>
<feature type="compositionally biased region" description="Polar residues" evidence="1">
    <location>
        <begin position="4479"/>
        <end position="4491"/>
    </location>
</feature>
<feature type="region of interest" description="Disordered" evidence="1">
    <location>
        <begin position="1227"/>
        <end position="1252"/>
    </location>
</feature>
<feature type="compositionally biased region" description="Basic and acidic residues" evidence="1">
    <location>
        <begin position="1999"/>
        <end position="2015"/>
    </location>
</feature>
<feature type="region of interest" description="Disordered" evidence="1">
    <location>
        <begin position="2240"/>
        <end position="2413"/>
    </location>
</feature>
<feature type="compositionally biased region" description="Low complexity" evidence="1">
    <location>
        <begin position="867"/>
        <end position="878"/>
    </location>
</feature>
<feature type="compositionally biased region" description="Basic residues" evidence="1">
    <location>
        <begin position="1874"/>
        <end position="1886"/>
    </location>
</feature>
<feature type="compositionally biased region" description="Basic and acidic residues" evidence="1">
    <location>
        <begin position="4701"/>
        <end position="4717"/>
    </location>
</feature>
<feature type="region of interest" description="Disordered" evidence="1">
    <location>
        <begin position="831"/>
        <end position="976"/>
    </location>
</feature>
<evidence type="ECO:0000313" key="2">
    <source>
        <dbReference type="EMBL" id="PHJ25328.1"/>
    </source>
</evidence>
<feature type="region of interest" description="Disordered" evidence="1">
    <location>
        <begin position="2544"/>
        <end position="2563"/>
    </location>
</feature>
<feature type="compositionally biased region" description="Polar residues" evidence="1">
    <location>
        <begin position="4650"/>
        <end position="4663"/>
    </location>
</feature>
<dbReference type="RefSeq" id="XP_067927000.1">
    <property type="nucleotide sequence ID" value="XM_068061021.1"/>
</dbReference>
<feature type="compositionally biased region" description="Polar residues" evidence="1">
    <location>
        <begin position="1034"/>
        <end position="1049"/>
    </location>
</feature>
<feature type="region of interest" description="Disordered" evidence="1">
    <location>
        <begin position="1"/>
        <end position="35"/>
    </location>
</feature>
<feature type="region of interest" description="Disordered" evidence="1">
    <location>
        <begin position="1080"/>
        <end position="1099"/>
    </location>
</feature>
<feature type="region of interest" description="Disordered" evidence="1">
    <location>
        <begin position="1764"/>
        <end position="2015"/>
    </location>
</feature>
<feature type="compositionally biased region" description="Basic and acidic residues" evidence="1">
    <location>
        <begin position="519"/>
        <end position="529"/>
    </location>
</feature>
<feature type="compositionally biased region" description="Polar residues" evidence="1">
    <location>
        <begin position="3399"/>
        <end position="3416"/>
    </location>
</feature>
<feature type="region of interest" description="Disordered" evidence="1">
    <location>
        <begin position="4636"/>
        <end position="4764"/>
    </location>
</feature>
<feature type="compositionally biased region" description="Basic and acidic residues" evidence="1">
    <location>
        <begin position="2929"/>
        <end position="2955"/>
    </location>
</feature>
<feature type="compositionally biased region" description="Basic and acidic residues" evidence="1">
    <location>
        <begin position="1329"/>
        <end position="1341"/>
    </location>
</feature>
<feature type="compositionally biased region" description="Polar residues" evidence="1">
    <location>
        <begin position="2077"/>
        <end position="2089"/>
    </location>
</feature>
<name>A0A2C6LE31_9APIC</name>
<feature type="compositionally biased region" description="Basic and acidic residues" evidence="1">
    <location>
        <begin position="4458"/>
        <end position="4472"/>
    </location>
</feature>
<feature type="compositionally biased region" description="Polar residues" evidence="1">
    <location>
        <begin position="963"/>
        <end position="974"/>
    </location>
</feature>
<feature type="region of interest" description="Disordered" evidence="1">
    <location>
        <begin position="4458"/>
        <end position="4544"/>
    </location>
</feature>
<feature type="region of interest" description="Disordered" evidence="1">
    <location>
        <begin position="589"/>
        <end position="625"/>
    </location>
</feature>
<feature type="region of interest" description="Disordered" evidence="1">
    <location>
        <begin position="2730"/>
        <end position="2754"/>
    </location>
</feature>
<feature type="region of interest" description="Disordered" evidence="1">
    <location>
        <begin position="4820"/>
        <end position="4844"/>
    </location>
</feature>
<organism evidence="2 3">
    <name type="scientific">Cystoisospora suis</name>
    <dbReference type="NCBI Taxonomy" id="483139"/>
    <lineage>
        <taxon>Eukaryota</taxon>
        <taxon>Sar</taxon>
        <taxon>Alveolata</taxon>
        <taxon>Apicomplexa</taxon>
        <taxon>Conoidasida</taxon>
        <taxon>Coccidia</taxon>
        <taxon>Eucoccidiorida</taxon>
        <taxon>Eimeriorina</taxon>
        <taxon>Sarcocystidae</taxon>
        <taxon>Cystoisospora</taxon>
    </lineage>
</organism>
<feature type="region of interest" description="Disordered" evidence="1">
    <location>
        <begin position="1279"/>
        <end position="1356"/>
    </location>
</feature>
<feature type="region of interest" description="Disordered" evidence="1">
    <location>
        <begin position="50"/>
        <end position="73"/>
    </location>
</feature>
<reference evidence="2 3" key="1">
    <citation type="journal article" date="2017" name="Int. J. Parasitol.">
        <title>The genome of the protozoan parasite Cystoisospora suis and a reverse vaccinology approach to identify vaccine candidates.</title>
        <authorList>
            <person name="Palmieri N."/>
            <person name="Shrestha A."/>
            <person name="Ruttkowski B."/>
            <person name="Beck T."/>
            <person name="Vogl C."/>
            <person name="Tomley F."/>
            <person name="Blake D.P."/>
            <person name="Joachim A."/>
        </authorList>
    </citation>
    <scope>NUCLEOTIDE SEQUENCE [LARGE SCALE GENOMIC DNA]</scope>
    <source>
        <strain evidence="2 3">Wien I</strain>
    </source>
</reference>
<dbReference type="CDD" id="cd00105">
    <property type="entry name" value="KH-I"/>
    <property type="match status" value="1"/>
</dbReference>
<feature type="compositionally biased region" description="Polar residues" evidence="1">
    <location>
        <begin position="4919"/>
        <end position="4928"/>
    </location>
</feature>
<dbReference type="GO" id="GO:0003723">
    <property type="term" value="F:RNA binding"/>
    <property type="evidence" value="ECO:0007669"/>
    <property type="project" value="InterPro"/>
</dbReference>
<dbReference type="OrthoDB" id="10486360at2759"/>
<feature type="region of interest" description="Disordered" evidence="1">
    <location>
        <begin position="1501"/>
        <end position="1520"/>
    </location>
</feature>
<feature type="compositionally biased region" description="Low complexity" evidence="1">
    <location>
        <begin position="2035"/>
        <end position="2048"/>
    </location>
</feature>
<feature type="compositionally biased region" description="Polar residues" evidence="1">
    <location>
        <begin position="1805"/>
        <end position="1838"/>
    </location>
</feature>
<feature type="compositionally biased region" description="Polar residues" evidence="1">
    <location>
        <begin position="2243"/>
        <end position="2262"/>
    </location>
</feature>
<feature type="compositionally biased region" description="Low complexity" evidence="1">
    <location>
        <begin position="2325"/>
        <end position="2334"/>
    </location>
</feature>
<evidence type="ECO:0000313" key="3">
    <source>
        <dbReference type="Proteomes" id="UP000221165"/>
    </source>
</evidence>
<feature type="compositionally biased region" description="Polar residues" evidence="1">
    <location>
        <begin position="22"/>
        <end position="35"/>
    </location>
</feature>
<dbReference type="EMBL" id="MIGC01000309">
    <property type="protein sequence ID" value="PHJ25328.1"/>
    <property type="molecule type" value="Genomic_DNA"/>
</dbReference>
<feature type="compositionally biased region" description="Polar residues" evidence="1">
    <location>
        <begin position="853"/>
        <end position="866"/>
    </location>
</feature>
<feature type="compositionally biased region" description="Low complexity" evidence="1">
    <location>
        <begin position="1657"/>
        <end position="1669"/>
    </location>
</feature>
<feature type="region of interest" description="Disordered" evidence="1">
    <location>
        <begin position="3102"/>
        <end position="3180"/>
    </location>
</feature>
<evidence type="ECO:0000256" key="1">
    <source>
        <dbReference type="SAM" id="MobiDB-lite"/>
    </source>
</evidence>
<feature type="region of interest" description="Disordered" evidence="1">
    <location>
        <begin position="4010"/>
        <end position="4047"/>
    </location>
</feature>
<feature type="compositionally biased region" description="Low complexity" evidence="1">
    <location>
        <begin position="4638"/>
        <end position="4649"/>
    </location>
</feature>
<feature type="compositionally biased region" description="Polar residues" evidence="1">
    <location>
        <begin position="1772"/>
        <end position="1794"/>
    </location>
</feature>